<dbReference type="AlphaFoldDB" id="W2S0V0"/>
<evidence type="ECO:0000256" key="3">
    <source>
        <dbReference type="ARBA" id="ARBA00022989"/>
    </source>
</evidence>
<evidence type="ECO:0008006" key="8">
    <source>
        <dbReference type="Google" id="ProtNLM"/>
    </source>
</evidence>
<reference evidence="6 7" key="1">
    <citation type="submission" date="2013-03" db="EMBL/GenBank/DDBJ databases">
        <title>The Genome Sequence of Phialophora europaea CBS 101466.</title>
        <authorList>
            <consortium name="The Broad Institute Genomics Platform"/>
            <person name="Cuomo C."/>
            <person name="de Hoog S."/>
            <person name="Gorbushina A."/>
            <person name="Walker B."/>
            <person name="Young S.K."/>
            <person name="Zeng Q."/>
            <person name="Gargeya S."/>
            <person name="Fitzgerald M."/>
            <person name="Haas B."/>
            <person name="Abouelleil A."/>
            <person name="Allen A.W."/>
            <person name="Alvarado L."/>
            <person name="Arachchi H.M."/>
            <person name="Berlin A.M."/>
            <person name="Chapman S.B."/>
            <person name="Gainer-Dewar J."/>
            <person name="Goldberg J."/>
            <person name="Griggs A."/>
            <person name="Gujja S."/>
            <person name="Hansen M."/>
            <person name="Howarth C."/>
            <person name="Imamovic A."/>
            <person name="Ireland A."/>
            <person name="Larimer J."/>
            <person name="McCowan C."/>
            <person name="Murphy C."/>
            <person name="Pearson M."/>
            <person name="Poon T.W."/>
            <person name="Priest M."/>
            <person name="Roberts A."/>
            <person name="Saif S."/>
            <person name="Shea T."/>
            <person name="Sisk P."/>
            <person name="Sykes S."/>
            <person name="Wortman J."/>
            <person name="Nusbaum C."/>
            <person name="Birren B."/>
        </authorList>
    </citation>
    <scope>NUCLEOTIDE SEQUENCE [LARGE SCALE GENOMIC DNA]</scope>
    <source>
        <strain evidence="6 7">CBS 101466</strain>
    </source>
</reference>
<dbReference type="EMBL" id="KB822719">
    <property type="protein sequence ID" value="ETN41673.1"/>
    <property type="molecule type" value="Genomic_DNA"/>
</dbReference>
<name>W2S0V0_CYPE1</name>
<dbReference type="PANTHER" id="PTHR35371">
    <property type="entry name" value="INNER MEMBRANE PROTEIN"/>
    <property type="match status" value="1"/>
</dbReference>
<evidence type="ECO:0000256" key="1">
    <source>
        <dbReference type="ARBA" id="ARBA00004370"/>
    </source>
</evidence>
<keyword evidence="3 5" id="KW-1133">Transmembrane helix</keyword>
<dbReference type="InterPro" id="IPR001129">
    <property type="entry name" value="Membr-assoc_MAPEG"/>
</dbReference>
<evidence type="ECO:0000256" key="5">
    <source>
        <dbReference type="SAM" id="Phobius"/>
    </source>
</evidence>
<sequence length="132" mass="15161">MSAANYALFTIPAYLVIAMFPHAYSVWLITTNNNNKWDLQSPRSTNNRSKTEASVPKHIYRRFERCRSAHENMLENMAFVVGGILSGVVTRLDAEWMNLMCGLYLVSRILYTISYVSIASAKWAPMRTAWYL</sequence>
<dbReference type="OrthoDB" id="2122304at2759"/>
<evidence type="ECO:0000256" key="2">
    <source>
        <dbReference type="ARBA" id="ARBA00022692"/>
    </source>
</evidence>
<comment type="subcellular location">
    <subcellularLocation>
        <location evidence="1">Membrane</location>
    </subcellularLocation>
</comment>
<dbReference type="GO" id="GO:0016020">
    <property type="term" value="C:membrane"/>
    <property type="evidence" value="ECO:0007669"/>
    <property type="project" value="UniProtKB-SubCell"/>
</dbReference>
<dbReference type="Gene3D" id="1.20.120.550">
    <property type="entry name" value="Membrane associated eicosanoid/glutathione metabolism-like domain"/>
    <property type="match status" value="1"/>
</dbReference>
<evidence type="ECO:0000256" key="4">
    <source>
        <dbReference type="ARBA" id="ARBA00023136"/>
    </source>
</evidence>
<organism evidence="6 7">
    <name type="scientific">Cyphellophora europaea (strain CBS 101466)</name>
    <name type="common">Phialophora europaea</name>
    <dbReference type="NCBI Taxonomy" id="1220924"/>
    <lineage>
        <taxon>Eukaryota</taxon>
        <taxon>Fungi</taxon>
        <taxon>Dikarya</taxon>
        <taxon>Ascomycota</taxon>
        <taxon>Pezizomycotina</taxon>
        <taxon>Eurotiomycetes</taxon>
        <taxon>Chaetothyriomycetidae</taxon>
        <taxon>Chaetothyriales</taxon>
        <taxon>Cyphellophoraceae</taxon>
        <taxon>Cyphellophora</taxon>
    </lineage>
</organism>
<dbReference type="Pfam" id="PF01124">
    <property type="entry name" value="MAPEG"/>
    <property type="match status" value="1"/>
</dbReference>
<dbReference type="RefSeq" id="XP_008716182.1">
    <property type="nucleotide sequence ID" value="XM_008717960.1"/>
</dbReference>
<keyword evidence="4 5" id="KW-0472">Membrane</keyword>
<dbReference type="InParanoid" id="W2S0V0"/>
<keyword evidence="7" id="KW-1185">Reference proteome</keyword>
<protein>
    <recommendedName>
        <fullName evidence="8">MAPEG family protein</fullName>
    </recommendedName>
</protein>
<proteinExistence type="predicted"/>
<accession>W2S0V0</accession>
<dbReference type="HOGENOM" id="CLU_110778_0_1_1"/>
<keyword evidence="2 5" id="KW-0812">Transmembrane</keyword>
<dbReference type="GeneID" id="19970948"/>
<feature type="transmembrane region" description="Helical" evidence="5">
    <location>
        <begin position="96"/>
        <end position="118"/>
    </location>
</feature>
<feature type="transmembrane region" description="Helical" evidence="5">
    <location>
        <begin position="6"/>
        <end position="29"/>
    </location>
</feature>
<dbReference type="PANTHER" id="PTHR35371:SF1">
    <property type="entry name" value="BLR7753 PROTEIN"/>
    <property type="match status" value="1"/>
</dbReference>
<dbReference type="SUPFAM" id="SSF161084">
    <property type="entry name" value="MAPEG domain-like"/>
    <property type="match status" value="1"/>
</dbReference>
<dbReference type="InterPro" id="IPR023352">
    <property type="entry name" value="MAPEG-like_dom_sf"/>
</dbReference>
<evidence type="ECO:0000313" key="6">
    <source>
        <dbReference type="EMBL" id="ETN41673.1"/>
    </source>
</evidence>
<gene>
    <name evidence="6" type="ORF">HMPREF1541_03609</name>
</gene>
<dbReference type="eggNOG" id="ENOG502S7P4">
    <property type="taxonomic scope" value="Eukaryota"/>
</dbReference>
<dbReference type="VEuPathDB" id="FungiDB:HMPREF1541_03609"/>
<dbReference type="Proteomes" id="UP000030752">
    <property type="component" value="Unassembled WGS sequence"/>
</dbReference>
<evidence type="ECO:0000313" key="7">
    <source>
        <dbReference type="Proteomes" id="UP000030752"/>
    </source>
</evidence>